<accession>A0A2G2XPQ7</accession>
<organism evidence="1 2">
    <name type="scientific">Capsicum baccatum</name>
    <name type="common">Peruvian pepper</name>
    <dbReference type="NCBI Taxonomy" id="33114"/>
    <lineage>
        <taxon>Eukaryota</taxon>
        <taxon>Viridiplantae</taxon>
        <taxon>Streptophyta</taxon>
        <taxon>Embryophyta</taxon>
        <taxon>Tracheophyta</taxon>
        <taxon>Spermatophyta</taxon>
        <taxon>Magnoliopsida</taxon>
        <taxon>eudicotyledons</taxon>
        <taxon>Gunneridae</taxon>
        <taxon>Pentapetalae</taxon>
        <taxon>asterids</taxon>
        <taxon>lamiids</taxon>
        <taxon>Solanales</taxon>
        <taxon>Solanaceae</taxon>
        <taxon>Solanoideae</taxon>
        <taxon>Capsiceae</taxon>
        <taxon>Capsicum</taxon>
    </lineage>
</organism>
<gene>
    <name evidence="1" type="ORF">CQW23_01831</name>
</gene>
<keyword evidence="2" id="KW-1185">Reference proteome</keyword>
<sequence length="246" mass="27874">MRRRSRLTLLVYHKIDQFRGAQVVGVRREFLSKVHGLFRALEEENKICADYSSGSDIISVLLDARKDFRPFTYDYVVFLVPKARACEWLFSLEGGQWVVVESSNAARLIMIFLDSSHSDASTEDIQKDLSPMIMQLSLGNFDDEAKISYLAVEAKVTVVAHEHMLPRIEASSGLIFWCYSVSDKVLSLELDPDLLAFCAHSCLSEQTEVALLLNVCLVEAFAFEKGHVHCDNNVKQSYIEENIDKD</sequence>
<dbReference type="EMBL" id="MLFT02000001">
    <property type="protein sequence ID" value="PHT59468.1"/>
    <property type="molecule type" value="Genomic_DNA"/>
</dbReference>
<evidence type="ECO:0000313" key="1">
    <source>
        <dbReference type="EMBL" id="PHT59468.1"/>
    </source>
</evidence>
<dbReference type="STRING" id="33114.A0A2G2XPQ7"/>
<dbReference type="Proteomes" id="UP000224567">
    <property type="component" value="Unassembled WGS sequence"/>
</dbReference>
<dbReference type="OrthoDB" id="10336919at2759"/>
<proteinExistence type="predicted"/>
<evidence type="ECO:0000313" key="2">
    <source>
        <dbReference type="Proteomes" id="UP000224567"/>
    </source>
</evidence>
<dbReference type="AlphaFoldDB" id="A0A2G2XPQ7"/>
<reference evidence="2" key="2">
    <citation type="journal article" date="2017" name="J. Anim. Genet.">
        <title>Multiple reference genome sequences of hot pepper reveal the massive evolution of plant disease resistance genes by retroduplication.</title>
        <authorList>
            <person name="Kim S."/>
            <person name="Park J."/>
            <person name="Yeom S.-I."/>
            <person name="Kim Y.-M."/>
            <person name="Seo E."/>
            <person name="Kim K.-T."/>
            <person name="Kim M.-S."/>
            <person name="Lee J.M."/>
            <person name="Cheong K."/>
            <person name="Shin H.-S."/>
            <person name="Kim S.-B."/>
            <person name="Han K."/>
            <person name="Lee J."/>
            <person name="Park M."/>
            <person name="Lee H.-A."/>
            <person name="Lee H.-Y."/>
            <person name="Lee Y."/>
            <person name="Oh S."/>
            <person name="Lee J.H."/>
            <person name="Choi E."/>
            <person name="Choi E."/>
            <person name="Lee S.E."/>
            <person name="Jeon J."/>
            <person name="Kim H."/>
            <person name="Choi G."/>
            <person name="Song H."/>
            <person name="Lee J."/>
            <person name="Lee S.-C."/>
            <person name="Kwon J.-K."/>
            <person name="Lee H.-Y."/>
            <person name="Koo N."/>
            <person name="Hong Y."/>
            <person name="Kim R.W."/>
            <person name="Kang W.-H."/>
            <person name="Huh J.H."/>
            <person name="Kang B.-C."/>
            <person name="Yang T.-J."/>
            <person name="Lee Y.-H."/>
            <person name="Bennetzen J.L."/>
            <person name="Choi D."/>
        </authorList>
    </citation>
    <scope>NUCLEOTIDE SEQUENCE [LARGE SCALE GENOMIC DNA]</scope>
    <source>
        <strain evidence="2">cv. PBC81</strain>
    </source>
</reference>
<protein>
    <submittedName>
        <fullName evidence="1">Uncharacterized protein</fullName>
    </submittedName>
</protein>
<name>A0A2G2XPQ7_CAPBA</name>
<reference evidence="1 2" key="1">
    <citation type="journal article" date="2017" name="Genome Biol.">
        <title>New reference genome sequences of hot pepper reveal the massive evolution of plant disease-resistance genes by retroduplication.</title>
        <authorList>
            <person name="Kim S."/>
            <person name="Park J."/>
            <person name="Yeom S.I."/>
            <person name="Kim Y.M."/>
            <person name="Seo E."/>
            <person name="Kim K.T."/>
            <person name="Kim M.S."/>
            <person name="Lee J.M."/>
            <person name="Cheong K."/>
            <person name="Shin H.S."/>
            <person name="Kim S.B."/>
            <person name="Han K."/>
            <person name="Lee J."/>
            <person name="Park M."/>
            <person name="Lee H.A."/>
            <person name="Lee H.Y."/>
            <person name="Lee Y."/>
            <person name="Oh S."/>
            <person name="Lee J.H."/>
            <person name="Choi E."/>
            <person name="Choi E."/>
            <person name="Lee S.E."/>
            <person name="Jeon J."/>
            <person name="Kim H."/>
            <person name="Choi G."/>
            <person name="Song H."/>
            <person name="Lee J."/>
            <person name="Lee S.C."/>
            <person name="Kwon J.K."/>
            <person name="Lee H.Y."/>
            <person name="Koo N."/>
            <person name="Hong Y."/>
            <person name="Kim R.W."/>
            <person name="Kang W.H."/>
            <person name="Huh J.H."/>
            <person name="Kang B.C."/>
            <person name="Yang T.J."/>
            <person name="Lee Y.H."/>
            <person name="Bennetzen J.L."/>
            <person name="Choi D."/>
        </authorList>
    </citation>
    <scope>NUCLEOTIDE SEQUENCE [LARGE SCALE GENOMIC DNA]</scope>
    <source>
        <strain evidence="2">cv. PBC81</strain>
    </source>
</reference>
<comment type="caution">
    <text evidence="1">The sequence shown here is derived from an EMBL/GenBank/DDBJ whole genome shotgun (WGS) entry which is preliminary data.</text>
</comment>